<keyword evidence="1" id="KW-0812">Transmembrane</keyword>
<protein>
    <submittedName>
        <fullName evidence="2">Uncharacterized protein</fullName>
    </submittedName>
</protein>
<reference evidence="2" key="1">
    <citation type="journal article" date="2020" name="Nature">
        <title>Giant virus diversity and host interactions through global metagenomics.</title>
        <authorList>
            <person name="Schulz F."/>
            <person name="Roux S."/>
            <person name="Paez-Espino D."/>
            <person name="Jungbluth S."/>
            <person name="Walsh D.A."/>
            <person name="Denef V.J."/>
            <person name="McMahon K.D."/>
            <person name="Konstantinidis K.T."/>
            <person name="Eloe-Fadrosh E.A."/>
            <person name="Kyrpides N.C."/>
            <person name="Woyke T."/>
        </authorList>
    </citation>
    <scope>NUCLEOTIDE SEQUENCE</scope>
    <source>
        <strain evidence="2">GVMAG-S-ERX556022-25</strain>
    </source>
</reference>
<keyword evidence="1" id="KW-0472">Membrane</keyword>
<dbReference type="AlphaFoldDB" id="A0A6C0AYT4"/>
<organism evidence="2">
    <name type="scientific">viral metagenome</name>
    <dbReference type="NCBI Taxonomy" id="1070528"/>
    <lineage>
        <taxon>unclassified sequences</taxon>
        <taxon>metagenomes</taxon>
        <taxon>organismal metagenomes</taxon>
    </lineage>
</organism>
<sequence length="251" mass="28516">MAINPPNPNLSILAFLCLTIGYFFIKLFSTNNSLTIACFVIYIITLILVEMKINLDITKSMCGSSQWGTAFIVTAIPWIVIFGFLNILLSIFPGWLLPFSNTIGYGITKLLGLRKVLNEILKNPNQVKGQGNEALSKLLGKIDNDHSLLINEVTIENFDTFINKSRGLFKNNTQENIDKLKFFVKLKTIIAEFIWFFLTGSLTIFASSNYIIQSSCNNSVKEMEQTHKEYEKNTDILENTIIKPRVYTTYE</sequence>
<keyword evidence="1" id="KW-1133">Transmembrane helix</keyword>
<dbReference type="EMBL" id="MN738808">
    <property type="protein sequence ID" value="QHS84470.1"/>
    <property type="molecule type" value="Genomic_DNA"/>
</dbReference>
<feature type="transmembrane region" description="Helical" evidence="1">
    <location>
        <begin position="189"/>
        <end position="212"/>
    </location>
</feature>
<accession>A0A6C0AYT4</accession>
<feature type="transmembrane region" description="Helical" evidence="1">
    <location>
        <begin position="67"/>
        <end position="89"/>
    </location>
</feature>
<proteinExistence type="predicted"/>
<feature type="transmembrane region" description="Helical" evidence="1">
    <location>
        <begin position="12"/>
        <end position="28"/>
    </location>
</feature>
<evidence type="ECO:0000256" key="1">
    <source>
        <dbReference type="SAM" id="Phobius"/>
    </source>
</evidence>
<name>A0A6C0AYT4_9ZZZZ</name>
<evidence type="ECO:0000313" key="2">
    <source>
        <dbReference type="EMBL" id="QHS84470.1"/>
    </source>
</evidence>
<feature type="transmembrane region" description="Helical" evidence="1">
    <location>
        <begin position="34"/>
        <end position="55"/>
    </location>
</feature>